<name>A0A2L0X3D2_9BURK</name>
<dbReference type="InterPro" id="IPR005064">
    <property type="entry name" value="BUG"/>
</dbReference>
<dbReference type="RefSeq" id="WP_017514109.1">
    <property type="nucleotide sequence ID" value="NZ_CP026544.1"/>
</dbReference>
<dbReference type="OrthoDB" id="8970294at2"/>
<reference evidence="2 3" key="1">
    <citation type="submission" date="2019-03" db="EMBL/GenBank/DDBJ databases">
        <title>Comparative insights into the high quality Complete genome sequence of highly metal resistant Cupriavidus metallidurans strain BS1 isolated from a gold-copper mine.</title>
        <authorList>
            <person name="Mazhar H.S."/>
            <person name="Rensing C."/>
        </authorList>
    </citation>
    <scope>NUCLEOTIDE SEQUENCE [LARGE SCALE GENOMIC DNA]</scope>
    <source>
        <strain evidence="2 3">BS1</strain>
    </source>
</reference>
<dbReference type="Pfam" id="PF03401">
    <property type="entry name" value="TctC"/>
    <property type="match status" value="1"/>
</dbReference>
<evidence type="ECO:0000313" key="2">
    <source>
        <dbReference type="EMBL" id="QBP12377.1"/>
    </source>
</evidence>
<accession>A0A2L0X3D2</accession>
<proteinExistence type="inferred from homology"/>
<evidence type="ECO:0000313" key="3">
    <source>
        <dbReference type="Proteomes" id="UP000253772"/>
    </source>
</evidence>
<dbReference type="Gene3D" id="3.40.190.10">
    <property type="entry name" value="Periplasmic binding protein-like II"/>
    <property type="match status" value="1"/>
</dbReference>
<sequence>MNFARTALTTLLLTLAVMHPAAAADYPEKPVKVLVGFPAGQTTDVIARKLAQQLSTSLKQSFYVENKPGVGAGLAAEEVARAKPDGYTLLATSSGPMAVNGWIYKNQRYDSVRDFEPLALIGVFPLVLVVNPNSQFKTVADLVAYARLHPGKVNYASGGNGVTNHLVMEMFKQTAGINLAHVPYKGGVAAMTDVVGGQVEVMFEVVSIAEPLIRGGKLRPLAVASEQRVSTLPNVPTIAESGFPGFRGNPWIGVVAPKNLPKPVADKLSAEIIRISKTPEWTKAMGELGAIPETMGPADFNRFVRAEVTRWGDAVKAANVKMD</sequence>
<dbReference type="EMBL" id="CP037901">
    <property type="protein sequence ID" value="QBP12377.1"/>
    <property type="molecule type" value="Genomic_DNA"/>
</dbReference>
<dbReference type="AlphaFoldDB" id="A0A2L0X3D2"/>
<gene>
    <name evidence="2" type="ORF">DDF84_021790</name>
</gene>
<dbReference type="CDD" id="cd13578">
    <property type="entry name" value="PBP2_Bug27"/>
    <property type="match status" value="1"/>
</dbReference>
<dbReference type="Gene3D" id="3.40.190.150">
    <property type="entry name" value="Bordetella uptake gene, domain 1"/>
    <property type="match status" value="1"/>
</dbReference>
<dbReference type="PANTHER" id="PTHR42928:SF5">
    <property type="entry name" value="BLR1237 PROTEIN"/>
    <property type="match status" value="1"/>
</dbReference>
<evidence type="ECO:0000256" key="1">
    <source>
        <dbReference type="ARBA" id="ARBA00006987"/>
    </source>
</evidence>
<protein>
    <submittedName>
        <fullName evidence="2">Tripartite tricarboxylate transporter substrate binding protein</fullName>
    </submittedName>
</protein>
<dbReference type="PANTHER" id="PTHR42928">
    <property type="entry name" value="TRICARBOXYLATE-BINDING PROTEIN"/>
    <property type="match status" value="1"/>
</dbReference>
<dbReference type="InterPro" id="IPR042100">
    <property type="entry name" value="Bug_dom1"/>
</dbReference>
<organism evidence="2 3">
    <name type="scientific">Cupriavidus metallidurans</name>
    <dbReference type="NCBI Taxonomy" id="119219"/>
    <lineage>
        <taxon>Bacteria</taxon>
        <taxon>Pseudomonadati</taxon>
        <taxon>Pseudomonadota</taxon>
        <taxon>Betaproteobacteria</taxon>
        <taxon>Burkholderiales</taxon>
        <taxon>Burkholderiaceae</taxon>
        <taxon>Cupriavidus</taxon>
    </lineage>
</organism>
<comment type="similarity">
    <text evidence="1">Belongs to the UPF0065 (bug) family.</text>
</comment>
<dbReference type="PIRSF" id="PIRSF017082">
    <property type="entry name" value="YflP"/>
    <property type="match status" value="1"/>
</dbReference>
<dbReference type="Proteomes" id="UP000253772">
    <property type="component" value="Chromosome c2"/>
</dbReference>
<dbReference type="SUPFAM" id="SSF53850">
    <property type="entry name" value="Periplasmic binding protein-like II"/>
    <property type="match status" value="1"/>
</dbReference>